<name>A0AAV4MZS2_CAEEX</name>
<dbReference type="EMBL" id="BPLR01020372">
    <property type="protein sequence ID" value="GIX78009.1"/>
    <property type="molecule type" value="Genomic_DNA"/>
</dbReference>
<sequence length="146" mass="16676">MLKANFRHRGIEPGPPEVETRYLTTRHCGLLVSYSIKLSALTIQAVGLLETWFAYFGERRAWQRSFLERVTNDTYDHITCFIEEIASAGRQLAESGMMWQDLGSPAQPIDRACRHITKADHCFSFRINAVHGLSMLQNCTRITLSE</sequence>
<keyword evidence="2" id="KW-1185">Reference proteome</keyword>
<evidence type="ECO:0000313" key="2">
    <source>
        <dbReference type="Proteomes" id="UP001054945"/>
    </source>
</evidence>
<protein>
    <submittedName>
        <fullName evidence="1">Uncharacterized protein</fullName>
    </submittedName>
</protein>
<gene>
    <name evidence="1" type="ORF">CEXT_313671</name>
</gene>
<dbReference type="Proteomes" id="UP001054945">
    <property type="component" value="Unassembled WGS sequence"/>
</dbReference>
<accession>A0AAV4MZS2</accession>
<evidence type="ECO:0000313" key="1">
    <source>
        <dbReference type="EMBL" id="GIX78009.1"/>
    </source>
</evidence>
<reference evidence="1 2" key="1">
    <citation type="submission" date="2021-06" db="EMBL/GenBank/DDBJ databases">
        <title>Caerostris extrusa draft genome.</title>
        <authorList>
            <person name="Kono N."/>
            <person name="Arakawa K."/>
        </authorList>
    </citation>
    <scope>NUCLEOTIDE SEQUENCE [LARGE SCALE GENOMIC DNA]</scope>
</reference>
<proteinExistence type="predicted"/>
<organism evidence="1 2">
    <name type="scientific">Caerostris extrusa</name>
    <name type="common">Bark spider</name>
    <name type="synonym">Caerostris bankana</name>
    <dbReference type="NCBI Taxonomy" id="172846"/>
    <lineage>
        <taxon>Eukaryota</taxon>
        <taxon>Metazoa</taxon>
        <taxon>Ecdysozoa</taxon>
        <taxon>Arthropoda</taxon>
        <taxon>Chelicerata</taxon>
        <taxon>Arachnida</taxon>
        <taxon>Araneae</taxon>
        <taxon>Araneomorphae</taxon>
        <taxon>Entelegynae</taxon>
        <taxon>Araneoidea</taxon>
        <taxon>Araneidae</taxon>
        <taxon>Caerostris</taxon>
    </lineage>
</organism>
<dbReference type="AlphaFoldDB" id="A0AAV4MZS2"/>
<comment type="caution">
    <text evidence="1">The sequence shown here is derived from an EMBL/GenBank/DDBJ whole genome shotgun (WGS) entry which is preliminary data.</text>
</comment>